<feature type="compositionally biased region" description="Basic and acidic residues" evidence="1">
    <location>
        <begin position="214"/>
        <end position="225"/>
    </location>
</feature>
<accession>A0A1K1LD15</accession>
<evidence type="ECO:0000313" key="3">
    <source>
        <dbReference type="Proteomes" id="UP000186323"/>
    </source>
</evidence>
<protein>
    <recommendedName>
        <fullName evidence="4">Primosomal protein I</fullName>
    </recommendedName>
</protein>
<dbReference type="RefSeq" id="WP_072333270.1">
    <property type="nucleotide sequence ID" value="NZ_LT630450.1"/>
</dbReference>
<feature type="compositionally biased region" description="Pro residues" evidence="1">
    <location>
        <begin position="178"/>
        <end position="194"/>
    </location>
</feature>
<name>A0A1K1LD15_9BACT</name>
<sequence>MADDIRLSTNFWRHPKTVKLIRKGGLDAVRSLQILWCFCAQERTDGLLHGMDADDIEIAADWQGEPGKFVELLLSGGWMECSPGCSGEDTYALHGWEERQAYVSKAESRREQARAAAETRWRNKRGMRQEKPDDAASNAAVCDLHAAHDADACCQHAASNAGSMNQHMPNHAERNAPIPIPDPIPDPDIPPLTPPQGGACGEEGEKPSSAGRDAPAKTDAPSKGHPEWTAFLSCWELWPVKQGQEEAWREWMRLHGNGTLAPSYAIREAIAAMIASDSRWRRGKVPRMAKWLHGKGWEDQPYVEPQQPRQDTGDDLLARMDASRREAREAAERRARQNFPWGVAQ</sequence>
<feature type="region of interest" description="Disordered" evidence="1">
    <location>
        <begin position="164"/>
        <end position="225"/>
    </location>
</feature>
<feature type="compositionally biased region" description="Basic and acidic residues" evidence="1">
    <location>
        <begin position="316"/>
        <end position="335"/>
    </location>
</feature>
<dbReference type="Proteomes" id="UP000186323">
    <property type="component" value="Chromosome I"/>
</dbReference>
<dbReference type="OrthoDB" id="5461381at2"/>
<reference evidence="3" key="1">
    <citation type="submission" date="2016-10" db="EMBL/GenBank/DDBJ databases">
        <authorList>
            <person name="Wegmann U."/>
        </authorList>
    </citation>
    <scope>NUCLEOTIDE SEQUENCE [LARGE SCALE GENOMIC DNA]</scope>
</reference>
<gene>
    <name evidence="2" type="ORF">DESPIGER_0760</name>
</gene>
<feature type="region of interest" description="Disordered" evidence="1">
    <location>
        <begin position="299"/>
        <end position="345"/>
    </location>
</feature>
<evidence type="ECO:0000313" key="2">
    <source>
        <dbReference type="EMBL" id="SFV72636.1"/>
    </source>
</evidence>
<keyword evidence="3" id="KW-1185">Reference proteome</keyword>
<proteinExistence type="predicted"/>
<organism evidence="2 3">
    <name type="scientific">Desulfovibrio piger</name>
    <dbReference type="NCBI Taxonomy" id="901"/>
    <lineage>
        <taxon>Bacteria</taxon>
        <taxon>Pseudomonadati</taxon>
        <taxon>Thermodesulfobacteriota</taxon>
        <taxon>Desulfovibrionia</taxon>
        <taxon>Desulfovibrionales</taxon>
        <taxon>Desulfovibrionaceae</taxon>
        <taxon>Desulfovibrio</taxon>
    </lineage>
</organism>
<dbReference type="AlphaFoldDB" id="A0A1K1LD15"/>
<dbReference type="KEGG" id="dpg:DESPIGER_0760"/>
<evidence type="ECO:0000256" key="1">
    <source>
        <dbReference type="SAM" id="MobiDB-lite"/>
    </source>
</evidence>
<evidence type="ECO:0008006" key="4">
    <source>
        <dbReference type="Google" id="ProtNLM"/>
    </source>
</evidence>
<dbReference type="EMBL" id="LT630450">
    <property type="protein sequence ID" value="SFV72636.1"/>
    <property type="molecule type" value="Genomic_DNA"/>
</dbReference>